<evidence type="ECO:0000313" key="2">
    <source>
        <dbReference type="EnsemblPlants" id="ORUFI01G13350.1"/>
    </source>
</evidence>
<feature type="compositionally biased region" description="Basic and acidic residues" evidence="1">
    <location>
        <begin position="78"/>
        <end position="87"/>
    </location>
</feature>
<feature type="region of interest" description="Disordered" evidence="1">
    <location>
        <begin position="31"/>
        <end position="87"/>
    </location>
</feature>
<dbReference type="EnsemblPlants" id="ORUFI01G13350.1">
    <property type="protein sequence ID" value="ORUFI01G13350.1"/>
    <property type="gene ID" value="ORUFI01G13350"/>
</dbReference>
<dbReference type="Gramene" id="ORUFI01G13350.1">
    <property type="protein sequence ID" value="ORUFI01G13350.1"/>
    <property type="gene ID" value="ORUFI01G13350"/>
</dbReference>
<reference evidence="3" key="1">
    <citation type="submission" date="2013-06" db="EMBL/GenBank/DDBJ databases">
        <authorList>
            <person name="Zhao Q."/>
        </authorList>
    </citation>
    <scope>NUCLEOTIDE SEQUENCE</scope>
    <source>
        <strain evidence="3">cv. W1943</strain>
    </source>
</reference>
<accession>A0A0E0MV27</accession>
<dbReference type="HOGENOM" id="CLU_2487322_0_0_1"/>
<protein>
    <submittedName>
        <fullName evidence="2">Uncharacterized protein</fullName>
    </submittedName>
</protein>
<evidence type="ECO:0000313" key="3">
    <source>
        <dbReference type="Proteomes" id="UP000008022"/>
    </source>
</evidence>
<keyword evidence="3" id="KW-1185">Reference proteome</keyword>
<feature type="compositionally biased region" description="Basic and acidic residues" evidence="1">
    <location>
        <begin position="33"/>
        <end position="51"/>
    </location>
</feature>
<proteinExistence type="predicted"/>
<reference evidence="2" key="2">
    <citation type="submission" date="2015-06" db="UniProtKB">
        <authorList>
            <consortium name="EnsemblPlants"/>
        </authorList>
    </citation>
    <scope>IDENTIFICATION</scope>
</reference>
<organism evidence="2 3">
    <name type="scientific">Oryza rufipogon</name>
    <name type="common">Brownbeard rice</name>
    <name type="synonym">Asian wild rice</name>
    <dbReference type="NCBI Taxonomy" id="4529"/>
    <lineage>
        <taxon>Eukaryota</taxon>
        <taxon>Viridiplantae</taxon>
        <taxon>Streptophyta</taxon>
        <taxon>Embryophyta</taxon>
        <taxon>Tracheophyta</taxon>
        <taxon>Spermatophyta</taxon>
        <taxon>Magnoliopsida</taxon>
        <taxon>Liliopsida</taxon>
        <taxon>Poales</taxon>
        <taxon>Poaceae</taxon>
        <taxon>BOP clade</taxon>
        <taxon>Oryzoideae</taxon>
        <taxon>Oryzeae</taxon>
        <taxon>Oryzinae</taxon>
        <taxon>Oryza</taxon>
    </lineage>
</organism>
<evidence type="ECO:0000256" key="1">
    <source>
        <dbReference type="SAM" id="MobiDB-lite"/>
    </source>
</evidence>
<dbReference type="AlphaFoldDB" id="A0A0E0MV27"/>
<name>A0A0E0MV27_ORYRU</name>
<sequence>MEYLVGGRTKEHPLLETGIVKLHALGGWISGTKAKEIDREREREIPTDRFGDGNANPEEEVATDAGERRPAAGTPWRPDLEPGAERA</sequence>
<dbReference type="Proteomes" id="UP000008022">
    <property type="component" value="Unassembled WGS sequence"/>
</dbReference>